<protein>
    <recommendedName>
        <fullName evidence="3">Telomere length regulation protein conserved domain-containing protein</fullName>
    </recommendedName>
</protein>
<comment type="caution">
    <text evidence="4">The sequence shown here is derived from an EMBL/GenBank/DDBJ whole genome shotgun (WGS) entry which is preliminary data.</text>
</comment>
<comment type="similarity">
    <text evidence="1">Belongs to the TEL2 family.</text>
</comment>
<dbReference type="Pfam" id="PF10193">
    <property type="entry name" value="Telomere_reg-2"/>
    <property type="match status" value="1"/>
</dbReference>
<dbReference type="Proteomes" id="UP001153461">
    <property type="component" value="Unassembled WGS sequence"/>
</dbReference>
<dbReference type="EMBL" id="CAJVNV010000006">
    <property type="protein sequence ID" value="CAG7940798.1"/>
    <property type="molecule type" value="Genomic_DNA"/>
</dbReference>
<organism evidence="4 5">
    <name type="scientific">Penicillium nalgiovense</name>
    <dbReference type="NCBI Taxonomy" id="60175"/>
    <lineage>
        <taxon>Eukaryota</taxon>
        <taxon>Fungi</taxon>
        <taxon>Dikarya</taxon>
        <taxon>Ascomycota</taxon>
        <taxon>Pezizomycotina</taxon>
        <taxon>Eurotiomycetes</taxon>
        <taxon>Eurotiomycetidae</taxon>
        <taxon>Eurotiales</taxon>
        <taxon>Aspergillaceae</taxon>
        <taxon>Penicillium</taxon>
    </lineage>
</organism>
<dbReference type="PANTHER" id="PTHR15830:SF10">
    <property type="entry name" value="TELOMERE LENGTH REGULATION PROTEIN TEL2 HOMOLOG"/>
    <property type="match status" value="1"/>
</dbReference>
<evidence type="ECO:0000259" key="3">
    <source>
        <dbReference type="Pfam" id="PF10193"/>
    </source>
</evidence>
<accession>A0A9W4H9I8</accession>
<dbReference type="FunFam" id="1.25.40.720:FF:000004">
    <property type="entry name" value="WGS project CABT00000000 data, contig 2.6"/>
    <property type="match status" value="1"/>
</dbReference>
<evidence type="ECO:0000256" key="1">
    <source>
        <dbReference type="ARBA" id="ARBA00006133"/>
    </source>
</evidence>
<dbReference type="Gene3D" id="1.25.40.720">
    <property type="entry name" value="Telomere length regulation protein 2, C-terminal domain"/>
    <property type="match status" value="2"/>
</dbReference>
<evidence type="ECO:0000313" key="5">
    <source>
        <dbReference type="Proteomes" id="UP001153461"/>
    </source>
</evidence>
<dbReference type="PANTHER" id="PTHR15830">
    <property type="entry name" value="TELOMERE LENGTH REGULATION PROTEIN TEL2 FAMILY MEMBER"/>
    <property type="match status" value="1"/>
</dbReference>
<proteinExistence type="inferred from homology"/>
<dbReference type="GO" id="GO:0005829">
    <property type="term" value="C:cytosol"/>
    <property type="evidence" value="ECO:0007669"/>
    <property type="project" value="TreeGrafter"/>
</dbReference>
<sequence>MTNRRPAYCNLHLRHNLSFPEVIFKSKMEGLLTAVKTVKRDSDALVTPAVESQRADPPVRNDFDPEHLSSRHIIDRLKSSPDREQLSAILAALDPFSKSKTPKDFDLRIASPITAQILRLLVSSTIPDHWGSLDAKDSKGKDAKARAALLRCLSSVAGLGSLVAQLRSLINAAHVSAQQAQGSSSQLGIRDILAVLAALLEPKDFLFRISSDISVIYDNKTRQQVTWRELVSLVAAGKILSTAAEALTVVDESKSVSSVSWVGNGSQYASWLGRNISHMAARLAPNNESDWASVALLTGRALSLGYTDQVVKEIYSDLLLSQSLPTHFGILLDHLRQTEQLAFVEAVFRDIQRKHFLNDLSGAVGQSITPSEPIKGVAGLISAIISSRPVLESQVLEWLAKSQGGSINTFGLRRALLATLSNRGSVLKSLLIRSLEQFGDKFSIKHVPNVVQNATAQVILLAAGHLYRLDQAQVKEVGRSGAYLNAVSNRLAASSNRARLLGMIVGTGISELIEEPDKVLKFDLEDMRSEEALWYLELTRVQDEVGSPEFIKSLQEALPAKPELVRSKPAQKPKTQSSRHHTSKIVAIEEVDDGDEDEDEDDDELIPYERPDDDAYDSDDDPTLIQRNKPTAPVYVRDLIPSLRDTENVERHHLAITTAPSLIRRKIGFGTELAEQIEELALTIVGLQNDNNHPSFHESRLQSMIALIVSEPLKMGRWFTAVYFDGDLSQVQRSAVLTALGLSARELAGNGEHDAKALRLPTTDDTSFPSKRLSPALEAMYSGANESPIATLTREMSRTSLEPLAANAADTMTGPNALKVRTFSSRMEVEKKRQQRDTQRQNSTIKDLHKVLAEGFFFPLQGRFEIMMLQFSSSSTPSYNPFFIPHLLTLFLQTLSLILSTTGPHTPFLPRLTHETLSLLLPLHTASTSSEPTVTAALLSLFLAVVDLNIASGSNGEQRLVTEYATQVIELREWASQVFDRTPPSAARADPSSAVTDPQEQIRTLAAGVMVRLGEVIERYQGRLMGVHSGFNY</sequence>
<feature type="region of interest" description="Disordered" evidence="2">
    <location>
        <begin position="562"/>
        <end position="627"/>
    </location>
</feature>
<dbReference type="GO" id="GO:0051083">
    <property type="term" value="P:'de novo' cotranslational protein folding"/>
    <property type="evidence" value="ECO:0007669"/>
    <property type="project" value="TreeGrafter"/>
</dbReference>
<reference evidence="4" key="1">
    <citation type="submission" date="2021-07" db="EMBL/GenBank/DDBJ databases">
        <authorList>
            <person name="Branca A.L. A."/>
        </authorList>
    </citation>
    <scope>NUCLEOTIDE SEQUENCE</scope>
</reference>
<dbReference type="GO" id="GO:0051879">
    <property type="term" value="F:Hsp90 protein binding"/>
    <property type="evidence" value="ECO:0007669"/>
    <property type="project" value="TreeGrafter"/>
</dbReference>
<evidence type="ECO:0000256" key="2">
    <source>
        <dbReference type="SAM" id="MobiDB-lite"/>
    </source>
</evidence>
<dbReference type="InterPro" id="IPR051970">
    <property type="entry name" value="TEL2_Regulation"/>
</dbReference>
<gene>
    <name evidence="4" type="ORF">PNAL_LOCUS192</name>
</gene>
<dbReference type="AlphaFoldDB" id="A0A9W4H9I8"/>
<evidence type="ECO:0000313" key="4">
    <source>
        <dbReference type="EMBL" id="CAG7940798.1"/>
    </source>
</evidence>
<feature type="compositionally biased region" description="Acidic residues" evidence="2">
    <location>
        <begin position="589"/>
        <end position="622"/>
    </location>
</feature>
<feature type="domain" description="Telomere length regulation protein conserved" evidence="3">
    <location>
        <begin position="633"/>
        <end position="744"/>
    </location>
</feature>
<dbReference type="OrthoDB" id="1734229at2759"/>
<dbReference type="InterPro" id="IPR019337">
    <property type="entry name" value="Telomere_length_regulation_dom"/>
</dbReference>
<dbReference type="GO" id="GO:0042162">
    <property type="term" value="F:telomeric DNA binding"/>
    <property type="evidence" value="ECO:0007669"/>
    <property type="project" value="TreeGrafter"/>
</dbReference>
<dbReference type="InterPro" id="IPR038528">
    <property type="entry name" value="TEL2_C_sf"/>
</dbReference>
<name>A0A9W4H9I8_PENNA</name>